<dbReference type="AlphaFoldDB" id="A0A9N9K168"/>
<protein>
    <submittedName>
        <fullName evidence="1">11651_t:CDS:1</fullName>
    </submittedName>
</protein>
<organism evidence="1 2">
    <name type="scientific">Dentiscutata erythropus</name>
    <dbReference type="NCBI Taxonomy" id="1348616"/>
    <lineage>
        <taxon>Eukaryota</taxon>
        <taxon>Fungi</taxon>
        <taxon>Fungi incertae sedis</taxon>
        <taxon>Mucoromycota</taxon>
        <taxon>Glomeromycotina</taxon>
        <taxon>Glomeromycetes</taxon>
        <taxon>Diversisporales</taxon>
        <taxon>Gigasporaceae</taxon>
        <taxon>Dentiscutata</taxon>
    </lineage>
</organism>
<keyword evidence="2" id="KW-1185">Reference proteome</keyword>
<accession>A0A9N9K168</accession>
<evidence type="ECO:0000313" key="2">
    <source>
        <dbReference type="Proteomes" id="UP000789405"/>
    </source>
</evidence>
<proteinExistence type="predicted"/>
<dbReference type="Proteomes" id="UP000789405">
    <property type="component" value="Unassembled WGS sequence"/>
</dbReference>
<comment type="caution">
    <text evidence="1">The sequence shown here is derived from an EMBL/GenBank/DDBJ whole genome shotgun (WGS) entry which is preliminary data.</text>
</comment>
<gene>
    <name evidence="1" type="ORF">DERYTH_LOCUS23971</name>
</gene>
<name>A0A9N9K168_9GLOM</name>
<evidence type="ECO:0000313" key="1">
    <source>
        <dbReference type="EMBL" id="CAG8803824.1"/>
    </source>
</evidence>
<dbReference type="EMBL" id="CAJVPY010038318">
    <property type="protein sequence ID" value="CAG8803824.1"/>
    <property type="molecule type" value="Genomic_DNA"/>
</dbReference>
<feature type="non-terminal residue" evidence="1">
    <location>
        <position position="1"/>
    </location>
</feature>
<reference evidence="1" key="1">
    <citation type="submission" date="2021-06" db="EMBL/GenBank/DDBJ databases">
        <authorList>
            <person name="Kallberg Y."/>
            <person name="Tangrot J."/>
            <person name="Rosling A."/>
        </authorList>
    </citation>
    <scope>NUCLEOTIDE SEQUENCE</scope>
    <source>
        <strain evidence="1">MA453B</strain>
    </source>
</reference>
<feature type="non-terminal residue" evidence="1">
    <location>
        <position position="145"/>
    </location>
</feature>
<sequence>EEPTITEVQEELPKENIPVPNLKKKSKKNAENLANLDTIMIHTEEVTKKNDKTDDKLKSLYIQEENLQTSYEGRVITADILYKKYLFKITNVYALPNMKDRTAFFENWIPPFDEDKINIIAENFNTNLDPTINRISQANAQNNPS</sequence>